<dbReference type="Proteomes" id="UP000006056">
    <property type="component" value="Chromosome"/>
</dbReference>
<dbReference type="EMBL" id="CP003379">
    <property type="protein sequence ID" value="AFL87904.1"/>
    <property type="molecule type" value="Genomic_DNA"/>
</dbReference>
<dbReference type="Pfam" id="PF12867">
    <property type="entry name" value="DinB_2"/>
    <property type="match status" value="1"/>
</dbReference>
<evidence type="ECO:0000259" key="1">
    <source>
        <dbReference type="Pfam" id="PF12867"/>
    </source>
</evidence>
<dbReference type="STRING" id="926566.Terro_1598"/>
<protein>
    <recommendedName>
        <fullName evidence="1">DinB-like domain-containing protein</fullName>
    </recommendedName>
</protein>
<reference evidence="2 3" key="1">
    <citation type="submission" date="2012-06" db="EMBL/GenBank/DDBJ databases">
        <title>Complete genome of Terriglobus roseus DSM 18391.</title>
        <authorList>
            <consortium name="US DOE Joint Genome Institute (JGI-PGF)"/>
            <person name="Lucas S."/>
            <person name="Copeland A."/>
            <person name="Lapidus A."/>
            <person name="Glavina del Rio T."/>
            <person name="Dalin E."/>
            <person name="Tice H."/>
            <person name="Bruce D."/>
            <person name="Goodwin L."/>
            <person name="Pitluck S."/>
            <person name="Peters L."/>
            <person name="Mikhailova N."/>
            <person name="Munk A.C.C."/>
            <person name="Kyrpides N."/>
            <person name="Mavromatis K."/>
            <person name="Ivanova N."/>
            <person name="Brettin T."/>
            <person name="Detter J.C."/>
            <person name="Han C."/>
            <person name="Larimer F."/>
            <person name="Land M."/>
            <person name="Hauser L."/>
            <person name="Markowitz V."/>
            <person name="Cheng J.-F."/>
            <person name="Hugenholtz P."/>
            <person name="Woyke T."/>
            <person name="Wu D."/>
            <person name="Brambilla E."/>
            <person name="Klenk H.-P."/>
            <person name="Eisen J.A."/>
        </authorList>
    </citation>
    <scope>NUCLEOTIDE SEQUENCE [LARGE SCALE GENOMIC DNA]</scope>
    <source>
        <strain evidence="3">DSM 18391 / NRRL B-41598 / KBS 63</strain>
    </source>
</reference>
<organism evidence="2 3">
    <name type="scientific">Terriglobus roseus (strain DSM 18391 / NRRL B-41598 / KBS 63)</name>
    <dbReference type="NCBI Taxonomy" id="926566"/>
    <lineage>
        <taxon>Bacteria</taxon>
        <taxon>Pseudomonadati</taxon>
        <taxon>Acidobacteriota</taxon>
        <taxon>Terriglobia</taxon>
        <taxon>Terriglobales</taxon>
        <taxon>Acidobacteriaceae</taxon>
        <taxon>Terriglobus</taxon>
    </lineage>
</organism>
<dbReference type="RefSeq" id="WP_014785473.1">
    <property type="nucleotide sequence ID" value="NC_018014.1"/>
</dbReference>
<sequence length="173" mass="19429">MAEQQPEPWLRGTHTDIDPVRRAVLHALELAEEDALRWTRDLDAEALELEPLGMPSVAFQIRHITRSIDRLTTYAKAKPLSEDQLSALKEERIPGTDREQLLRELVEAIRGVQPFIMSFPVEDLPQQRSVGRANLPTTLAGLLIHIAEHTQRHVGQLITTAKVVIALRDAQGS</sequence>
<dbReference type="OrthoDB" id="116753at2"/>
<feature type="domain" description="DinB-like" evidence="1">
    <location>
        <begin position="21"/>
        <end position="157"/>
    </location>
</feature>
<accession>I3ZF86</accession>
<evidence type="ECO:0000313" key="3">
    <source>
        <dbReference type="Proteomes" id="UP000006056"/>
    </source>
</evidence>
<dbReference type="HOGENOM" id="CLU_1561020_0_0_0"/>
<dbReference type="InterPro" id="IPR034660">
    <property type="entry name" value="DinB/YfiT-like"/>
</dbReference>
<dbReference type="Gene3D" id="1.20.120.450">
    <property type="entry name" value="dinb family like domain"/>
    <property type="match status" value="1"/>
</dbReference>
<evidence type="ECO:0000313" key="2">
    <source>
        <dbReference type="EMBL" id="AFL87904.1"/>
    </source>
</evidence>
<dbReference type="InterPro" id="IPR024775">
    <property type="entry name" value="DinB-like"/>
</dbReference>
<dbReference type="KEGG" id="trs:Terro_1598"/>
<dbReference type="PATRIC" id="fig|926566.3.peg.1581"/>
<keyword evidence="3" id="KW-1185">Reference proteome</keyword>
<dbReference type="AlphaFoldDB" id="I3ZF86"/>
<dbReference type="SUPFAM" id="SSF109854">
    <property type="entry name" value="DinB/YfiT-like putative metalloenzymes"/>
    <property type="match status" value="1"/>
</dbReference>
<gene>
    <name evidence="2" type="ordered locus">Terro_1598</name>
</gene>
<proteinExistence type="predicted"/>
<name>I3ZF86_TERRK</name>
<dbReference type="eggNOG" id="COG2318">
    <property type="taxonomic scope" value="Bacteria"/>
</dbReference>